<dbReference type="Proteomes" id="UP000016649">
    <property type="component" value="Unassembled WGS sequence"/>
</dbReference>
<sequence>MAKNKKNVILSIMDIPYLFALAFAVVCMMVVFYLAWRFFLKYWSGGRPLRKKKALGEKIPCPLCGSKLYAGENLVARVYKPATMNDEPCTIHGCPHCYPRPEPGLKRICPVCHQEVPFEGHLDAHLFTRRSGKKHVHVTGCTECHKKKHRV</sequence>
<keyword evidence="1" id="KW-1133">Transmembrane helix</keyword>
<comment type="caution">
    <text evidence="2">The sequence shown here is derived from an EMBL/GenBank/DDBJ whole genome shotgun (WGS) entry which is preliminary data.</text>
</comment>
<gene>
    <name evidence="2" type="ORF">HMPREF9193_01891</name>
</gene>
<dbReference type="EMBL" id="AWVH01000040">
    <property type="protein sequence ID" value="ERJ91883.1"/>
    <property type="molecule type" value="Genomic_DNA"/>
</dbReference>
<proteinExistence type="predicted"/>
<keyword evidence="1" id="KW-0472">Membrane</keyword>
<keyword evidence="3" id="KW-1185">Reference proteome</keyword>
<evidence type="ECO:0000313" key="2">
    <source>
        <dbReference type="EMBL" id="ERJ91883.1"/>
    </source>
</evidence>
<feature type="transmembrane region" description="Helical" evidence="1">
    <location>
        <begin position="15"/>
        <end position="40"/>
    </location>
</feature>
<name>A0ABN0NX03_TRELE</name>
<accession>A0ABN0NX03</accession>
<reference evidence="2 3" key="1">
    <citation type="submission" date="2013-08" db="EMBL/GenBank/DDBJ databases">
        <authorList>
            <person name="Weinstock G."/>
            <person name="Sodergren E."/>
            <person name="Wylie T."/>
            <person name="Fulton L."/>
            <person name="Fulton R."/>
            <person name="Fronick C."/>
            <person name="O'Laughlin M."/>
            <person name="Godfrey J."/>
            <person name="Miner T."/>
            <person name="Herter B."/>
            <person name="Appelbaum E."/>
            <person name="Cordes M."/>
            <person name="Lek S."/>
            <person name="Wollam A."/>
            <person name="Pepin K.H."/>
            <person name="Palsikar V.B."/>
            <person name="Mitreva M."/>
            <person name="Wilson R.K."/>
        </authorList>
    </citation>
    <scope>NUCLEOTIDE SEQUENCE [LARGE SCALE GENOMIC DNA]</scope>
    <source>
        <strain evidence="2 3">ATCC 700332</strain>
    </source>
</reference>
<organism evidence="2 3">
    <name type="scientific">Treponema lecithinolyticum ATCC 700332</name>
    <dbReference type="NCBI Taxonomy" id="1321815"/>
    <lineage>
        <taxon>Bacteria</taxon>
        <taxon>Pseudomonadati</taxon>
        <taxon>Spirochaetota</taxon>
        <taxon>Spirochaetia</taxon>
        <taxon>Spirochaetales</taxon>
        <taxon>Treponemataceae</taxon>
        <taxon>Treponema</taxon>
    </lineage>
</organism>
<keyword evidence="1" id="KW-0812">Transmembrane</keyword>
<evidence type="ECO:0000313" key="3">
    <source>
        <dbReference type="Proteomes" id="UP000016649"/>
    </source>
</evidence>
<protein>
    <submittedName>
        <fullName evidence="2">Uncharacterized protein</fullName>
    </submittedName>
</protein>
<evidence type="ECO:0000256" key="1">
    <source>
        <dbReference type="SAM" id="Phobius"/>
    </source>
</evidence>